<feature type="domain" description="Transmembrane protein TMEM132 cohesin-like" evidence="12">
    <location>
        <begin position="253"/>
        <end position="389"/>
    </location>
</feature>
<keyword evidence="3 7" id="KW-0812">Transmembrane</keyword>
<feature type="domain" description="Transmembrane protein family 132 fourth" evidence="11">
    <location>
        <begin position="391"/>
        <end position="488"/>
    </location>
</feature>
<dbReference type="Ensembl" id="ENSDCDT00010000631.1">
    <property type="protein sequence ID" value="ENSDCDP00010000604.1"/>
    <property type="gene ID" value="ENSDCDG00010000332.1"/>
</dbReference>
<feature type="domain" description="Transmembrane protein TMEM132 second Ig-like" evidence="13">
    <location>
        <begin position="97"/>
        <end position="209"/>
    </location>
</feature>
<dbReference type="PANTHER" id="PTHR13388">
    <property type="entry name" value="DETONATOR, ISOFORM E"/>
    <property type="match status" value="1"/>
</dbReference>
<feature type="chain" id="PRO_5044343572" description="Transmembrane protein 132D-like" evidence="8">
    <location>
        <begin position="25"/>
        <end position="1083"/>
    </location>
</feature>
<dbReference type="InterPro" id="IPR055423">
    <property type="entry name" value="Ig_TMEM132_5th"/>
</dbReference>
<dbReference type="Pfam" id="PF16070">
    <property type="entry name" value="Ig_TMEM132_4th"/>
    <property type="match status" value="1"/>
</dbReference>
<feature type="signal peptide" evidence="8">
    <location>
        <begin position="1"/>
        <end position="24"/>
    </location>
</feature>
<sequence>MGTKLLLCRVLLTLATRVVGRVQAESTSLLVRYQVLNAEHLLLSDGSQVSGWNGSLHGHGQAFIITAPSGQPAVNASYGPISVERTVPPDLIQKGHRIRTFILAKQVRSSAPLIRVLFHLAGSGRDATNGQKSGHLCVTVYAFWEAQEVSGTCSLPADGGFCLARFKPEPSWFNTGNGRSSRERQGKGPGNKVDLFFQTRPSPSGQCVPLASQQRQGLLGLLQGVEGGSRSDLKRIGTVTLSRSLPGNPTLIRLKLAGSVVVQTSSRPLKANDVATFYVFLPSNSPVEHFILRAMVKKGLSFSSARPSDTRLWDIVLEPDRGGSTIAVLCQRKTAVTGKRGLLEVLQLDFETEELSDQSEIQMIAWNLELPGNIKDEGSMKIYTTQRDYVGLAPLIMDTDLLNMAVLTGKKVSVPVATLAVEADGSVTDITNFTSCRSTDEEVLKVAERCNYVFVDGKETRGRVRMTVNFTYSYLSTQLEVNVWMPRLPLHIDLSDSVLSQIKGWRVPVATGNNRKSSLDSEEEDERKVKGCMLQYQHSQVRILTPFTAEPSGQPAFFLGPGWQVDVTRQVRYLLRVQDSNVARLQGTVLSGKAVGSTTVQVMSPLSDSVLAERSVRVVDDKVSISELGVRLVSGLSLNLQLSPGSSKAVVATATTQDAMHLPKQEAVVGCWVQFSDGSSSPLDLYDSSGYSLTVISLNESVVSVQRSGPPAWVMVEGEGQGSLLRVELGICEACQKSRRKSKLAVGSGAIRVKYHSPAPLEWVENGGRNSEIRQAITSPQGLLLGLGLQENSGGLLTATSKPNLQEVQGAAISSIRGIAHMDQTTTIRPANDRSSKPVGGGRGVRKDPGNLMEILNNPKQPSQVEVPKREAPSMENGLVRRFGMTLTDLEIGMYALVGVSCLAILGFVLNCVSFTLKSHNKKTPVQSQGPREHRHHWVRLSTSSEQGSVPQPPPAQTCNNHRENQRPTEAPPQAVEERTATLGRRSTTQPPRTDPMAGRSATLLAKPVRTDPLHSPTSKRNQVQFTTFATLDIKHLAALRSNGMDVSWAPPTYPAPPPNGTEPKAAQLPEIPYPTVTPHGQV</sequence>
<dbReference type="InterPro" id="IPR055421">
    <property type="entry name" value="TMEM132_3rd"/>
</dbReference>
<feature type="domain" description="Transmembrane protein TMEM132 C-terminal" evidence="10">
    <location>
        <begin position="860"/>
        <end position="945"/>
    </location>
</feature>
<evidence type="ECO:0000256" key="7">
    <source>
        <dbReference type="SAM" id="Phobius"/>
    </source>
</evidence>
<feature type="domain" description="Transmembrane protein TMEM132 fifth" evidence="14">
    <location>
        <begin position="492"/>
        <end position="623"/>
    </location>
</feature>
<dbReference type="Pfam" id="PF23039">
    <property type="entry name" value="TMEM132_3rd"/>
    <property type="match status" value="1"/>
</dbReference>
<evidence type="ECO:0000256" key="4">
    <source>
        <dbReference type="ARBA" id="ARBA00022989"/>
    </source>
</evidence>
<feature type="region of interest" description="Disordered" evidence="6">
    <location>
        <begin position="1054"/>
        <end position="1083"/>
    </location>
</feature>
<dbReference type="GO" id="GO:0016020">
    <property type="term" value="C:membrane"/>
    <property type="evidence" value="ECO:0007669"/>
    <property type="project" value="UniProtKB-SubCell"/>
</dbReference>
<feature type="region of interest" description="Disordered" evidence="6">
    <location>
        <begin position="942"/>
        <end position="1020"/>
    </location>
</feature>
<name>A0AAY3ZW18_9TELE</name>
<evidence type="ECO:0000259" key="15">
    <source>
        <dbReference type="Pfam" id="PF23487"/>
    </source>
</evidence>
<feature type="domain" description="Transmembrane protein TMEM132 N-terminal" evidence="9">
    <location>
        <begin position="31"/>
        <end position="91"/>
    </location>
</feature>
<dbReference type="InterPro" id="IPR031435">
    <property type="entry name" value="TMEM132_N"/>
</dbReference>
<evidence type="ECO:0000259" key="10">
    <source>
        <dbReference type="Pfam" id="PF15706"/>
    </source>
</evidence>
<evidence type="ECO:0000256" key="3">
    <source>
        <dbReference type="ARBA" id="ARBA00022692"/>
    </source>
</evidence>
<dbReference type="Pfam" id="PF23486">
    <property type="entry name" value="Ig_TMEM132_5th"/>
    <property type="match status" value="1"/>
</dbReference>
<dbReference type="InterPro" id="IPR026307">
    <property type="entry name" value="TMEM132"/>
</dbReference>
<comment type="similarity">
    <text evidence="2">Belongs to the TMEM132 family.</text>
</comment>
<feature type="region of interest" description="Disordered" evidence="6">
    <location>
        <begin position="828"/>
        <end position="850"/>
    </location>
</feature>
<reference evidence="16" key="2">
    <citation type="submission" date="2025-08" db="UniProtKB">
        <authorList>
            <consortium name="Ensembl"/>
        </authorList>
    </citation>
    <scope>IDENTIFICATION</scope>
</reference>
<feature type="domain" description="Transmembrane protein TMEM132 sixth" evidence="15">
    <location>
        <begin position="624"/>
        <end position="737"/>
    </location>
</feature>
<evidence type="ECO:0000256" key="8">
    <source>
        <dbReference type="SAM" id="SignalP"/>
    </source>
</evidence>
<accession>A0AAY3ZW18</accession>
<evidence type="ECO:0000256" key="2">
    <source>
        <dbReference type="ARBA" id="ARBA00006166"/>
    </source>
</evidence>
<evidence type="ECO:0000256" key="6">
    <source>
        <dbReference type="SAM" id="MobiDB-lite"/>
    </source>
</evidence>
<evidence type="ECO:0000256" key="5">
    <source>
        <dbReference type="ARBA" id="ARBA00023136"/>
    </source>
</evidence>
<keyword evidence="8" id="KW-0732">Signal</keyword>
<reference evidence="16" key="3">
    <citation type="submission" date="2025-09" db="UniProtKB">
        <authorList>
            <consortium name="Ensembl"/>
        </authorList>
    </citation>
    <scope>IDENTIFICATION</scope>
</reference>
<dbReference type="Proteomes" id="UP000694580">
    <property type="component" value="Chromosome 3"/>
</dbReference>
<evidence type="ECO:0000256" key="1">
    <source>
        <dbReference type="ARBA" id="ARBA00004479"/>
    </source>
</evidence>
<dbReference type="Pfam" id="PF23481">
    <property type="entry name" value="Ig_TMEM132_2nd"/>
    <property type="match status" value="1"/>
</dbReference>
<evidence type="ECO:0000259" key="13">
    <source>
        <dbReference type="Pfam" id="PF23481"/>
    </source>
</evidence>
<dbReference type="GeneTree" id="ENSGT00940000166762"/>
<gene>
    <name evidence="16" type="primary">si:dkey-1d7.3</name>
</gene>
<protein>
    <recommendedName>
        <fullName evidence="18">Transmembrane protein 132D-like</fullName>
    </recommendedName>
</protein>
<dbReference type="InterPro" id="IPR031436">
    <property type="entry name" value="TMEM132_C"/>
</dbReference>
<organism evidence="16 17">
    <name type="scientific">Denticeps clupeoides</name>
    <name type="common">denticle herring</name>
    <dbReference type="NCBI Taxonomy" id="299321"/>
    <lineage>
        <taxon>Eukaryota</taxon>
        <taxon>Metazoa</taxon>
        <taxon>Chordata</taxon>
        <taxon>Craniata</taxon>
        <taxon>Vertebrata</taxon>
        <taxon>Euteleostomi</taxon>
        <taxon>Actinopterygii</taxon>
        <taxon>Neopterygii</taxon>
        <taxon>Teleostei</taxon>
        <taxon>Clupei</taxon>
        <taxon>Clupeiformes</taxon>
        <taxon>Denticipitoidei</taxon>
        <taxon>Denticipitidae</taxon>
        <taxon>Denticeps</taxon>
    </lineage>
</organism>
<keyword evidence="4 7" id="KW-1133">Transmembrane helix</keyword>
<feature type="transmembrane region" description="Helical" evidence="7">
    <location>
        <begin position="892"/>
        <end position="913"/>
    </location>
</feature>
<dbReference type="InterPro" id="IPR055422">
    <property type="entry name" value="Ig_TMEM132_2nd"/>
</dbReference>
<dbReference type="PANTHER" id="PTHR13388:SF26">
    <property type="entry name" value="SI:DKEY-1D7.3"/>
    <property type="match status" value="1"/>
</dbReference>
<dbReference type="InterPro" id="IPR031437">
    <property type="entry name" value="Ig_TMEM132_4th"/>
</dbReference>
<dbReference type="Pfam" id="PF15705">
    <property type="entry name" value="TMEM132_N"/>
    <property type="match status" value="1"/>
</dbReference>
<evidence type="ECO:0000259" key="9">
    <source>
        <dbReference type="Pfam" id="PF15705"/>
    </source>
</evidence>
<evidence type="ECO:0008006" key="18">
    <source>
        <dbReference type="Google" id="ProtNLM"/>
    </source>
</evidence>
<proteinExistence type="inferred from homology"/>
<evidence type="ECO:0000259" key="11">
    <source>
        <dbReference type="Pfam" id="PF16070"/>
    </source>
</evidence>
<evidence type="ECO:0000313" key="17">
    <source>
        <dbReference type="Proteomes" id="UP000694580"/>
    </source>
</evidence>
<evidence type="ECO:0000259" key="12">
    <source>
        <dbReference type="Pfam" id="PF23039"/>
    </source>
</evidence>
<keyword evidence="5 7" id="KW-0472">Membrane</keyword>
<dbReference type="InterPro" id="IPR055424">
    <property type="entry name" value="Ig_TMEM132_6th"/>
</dbReference>
<dbReference type="Pfam" id="PF23487">
    <property type="entry name" value="Ig_TMEM132_6th"/>
    <property type="match status" value="1"/>
</dbReference>
<evidence type="ECO:0000259" key="14">
    <source>
        <dbReference type="Pfam" id="PF23486"/>
    </source>
</evidence>
<comment type="subcellular location">
    <subcellularLocation>
        <location evidence="1">Membrane</location>
        <topology evidence="1">Single-pass type I membrane protein</topology>
    </subcellularLocation>
</comment>
<dbReference type="AlphaFoldDB" id="A0AAY3ZW18"/>
<dbReference type="Pfam" id="PF15706">
    <property type="entry name" value="TMEM132_C"/>
    <property type="match status" value="1"/>
</dbReference>
<keyword evidence="17" id="KW-1185">Reference proteome</keyword>
<reference evidence="16 17" key="1">
    <citation type="submission" date="2020-06" db="EMBL/GenBank/DDBJ databases">
        <authorList>
            <consortium name="Wellcome Sanger Institute Data Sharing"/>
        </authorList>
    </citation>
    <scope>NUCLEOTIDE SEQUENCE [LARGE SCALE GENOMIC DNA]</scope>
</reference>
<evidence type="ECO:0000313" key="16">
    <source>
        <dbReference type="Ensembl" id="ENSDCDP00010000604.1"/>
    </source>
</evidence>